<comment type="caution">
    <text evidence="1">The sequence shown here is derived from an EMBL/GenBank/DDBJ whole genome shotgun (WGS) entry which is preliminary data.</text>
</comment>
<dbReference type="EMBL" id="JANBVB010000430">
    <property type="protein sequence ID" value="KAJ2894294.1"/>
    <property type="molecule type" value="Genomic_DNA"/>
</dbReference>
<reference evidence="1" key="1">
    <citation type="submission" date="2022-07" db="EMBL/GenBank/DDBJ databases">
        <title>Phylogenomic reconstructions and comparative analyses of Kickxellomycotina fungi.</title>
        <authorList>
            <person name="Reynolds N.K."/>
            <person name="Stajich J.E."/>
            <person name="Barry K."/>
            <person name="Grigoriev I.V."/>
            <person name="Crous P."/>
            <person name="Smith M.E."/>
        </authorList>
    </citation>
    <scope>NUCLEOTIDE SEQUENCE</scope>
    <source>
        <strain evidence="1">CBS 190363</strain>
    </source>
</reference>
<dbReference type="Proteomes" id="UP001139981">
    <property type="component" value="Unassembled WGS sequence"/>
</dbReference>
<evidence type="ECO:0000313" key="1">
    <source>
        <dbReference type="EMBL" id="KAJ2894294.1"/>
    </source>
</evidence>
<keyword evidence="2" id="KW-1185">Reference proteome</keyword>
<sequence length="901" mass="104328">MDLLELKPLAEKERERQAYQEQKKREAAVTRRQLAESGVPNRVAYDWTPFKLNRVEVGHLDISCEFKENEPRPEPLLGGLIHGFRRSTIEAFVPQMQDIWDRAVQHDDVQRGATGYIMFHLWTGSMRRTSTRAIQVSAKIMDDLNLLFEALNIMLDKIEAVKAGYNYIYGGNEISYVHLYFRANYYPKPKSVNNWGHGVMPIERRQAFDIFTASDLDVPCAVQVAKRLWGDDATESDLDSIVKRAGNKLCILKPHSSVRFISEITDYSDLVIEACSPVKSLSTIDHNYIYLLHFNEHVGMLENVKEQKRKRQYTSFRPVQKYPKTKKITMCFDIECYFDPYNDQRHVPYLCCACFVYDDKPGNVVEFEGKDCVAQMLDYAAENVGEFGLKNIELIAHNGGGYDFHYILSSISNPGAVKNILIRNNHFISFKKMLVMYEDVVRYSDESNESKKLISWAKEYCCNDVIVLAKVWVKFKQTVTDIFNCHIVDQTHTLAGLSFRLFEAHLAPKIKLHHPPKPDFMNMRESLVGGRCISMNGMYHNVVCVDVKSLYPTAMAYYDQPYGNYRKVVRKVDSELGIYWCKVVPYGLLSEAIRQSRIDSENHGFFPLRNNDQVMYSGNSLPTEYKAWYTSVDMKIGEMEGHYIEPVSFDSQGHVGYSWTQKGMIFKDYIEGILYKLKLQYEEAGDKEKRQVIKIIMNSLWGKFAQKWMDTQYKIKDETACDMESEECYKIWDTEWFMVKSHQTKTNASKPVQNGVFVLSWARYHMKILWEKIAKPGAVCIYSDTDSMFVKADQICDNAVFELNGRQKPVIGDEMGQLEVEAVFDQLICVGKKQYIGSYKQDGITKYKKRFKGVPIEYVKPEMYTHLLKSTDHKVQIDFLKFKREWGAIHGYIESKVVTAT</sequence>
<accession>A0ACC1M4P4</accession>
<organism evidence="1 2">
    <name type="scientific">Coemansia aciculifera</name>
    <dbReference type="NCBI Taxonomy" id="417176"/>
    <lineage>
        <taxon>Eukaryota</taxon>
        <taxon>Fungi</taxon>
        <taxon>Fungi incertae sedis</taxon>
        <taxon>Zoopagomycota</taxon>
        <taxon>Kickxellomycotina</taxon>
        <taxon>Kickxellomycetes</taxon>
        <taxon>Kickxellales</taxon>
        <taxon>Kickxellaceae</taxon>
        <taxon>Coemansia</taxon>
    </lineage>
</organism>
<protein>
    <submittedName>
        <fullName evidence="1">Uncharacterized protein</fullName>
    </submittedName>
</protein>
<name>A0ACC1M4P4_9FUNG</name>
<gene>
    <name evidence="1" type="ORF">IWW38_002618</name>
</gene>
<proteinExistence type="predicted"/>
<evidence type="ECO:0000313" key="2">
    <source>
        <dbReference type="Proteomes" id="UP001139981"/>
    </source>
</evidence>